<sequence>MQFFHLFSFAVVASYAAAFPQPAELSKRYSNNIDVDLASGLEARSYQPGFNSQGDSATLVSLERRGNSGKPSGGNSGSGIPPPPGPVDIQKILDDAFKRGDFSSANISSTIDKVGDGMVRLYKDGPKAGAAVGGLAGEMLTRYIGKVDYVDTAIDRWMEIEFSNIIYAIKLAMGQVEFSKIAKDFFITLGALEVEIGINERDAVIAISNIVKHINTPIQNVETMHALFELALNVRMQSVDRLRSKLEGYEVVKVLYGYLSKLVASIEKFILDQQELYKEIIKALKAPPPK</sequence>
<evidence type="ECO:0000256" key="2">
    <source>
        <dbReference type="SAM" id="SignalP"/>
    </source>
</evidence>
<keyword evidence="2" id="KW-0732">Signal</keyword>
<evidence type="ECO:0000256" key="1">
    <source>
        <dbReference type="SAM" id="MobiDB-lite"/>
    </source>
</evidence>
<evidence type="ECO:0000313" key="4">
    <source>
        <dbReference type="Proteomes" id="UP001648503"/>
    </source>
</evidence>
<gene>
    <name evidence="3" type="ORF">BASA50_000946</name>
</gene>
<dbReference type="Proteomes" id="UP001648503">
    <property type="component" value="Unassembled WGS sequence"/>
</dbReference>
<dbReference type="EMBL" id="JAFCIX010000577">
    <property type="protein sequence ID" value="KAH6586003.1"/>
    <property type="molecule type" value="Genomic_DNA"/>
</dbReference>
<reference evidence="3 4" key="1">
    <citation type="submission" date="2021-02" db="EMBL/GenBank/DDBJ databases">
        <title>Variation within the Batrachochytrium salamandrivorans European outbreak.</title>
        <authorList>
            <person name="Kelly M."/>
            <person name="Pasmans F."/>
            <person name="Shea T.P."/>
            <person name="Munoz J.F."/>
            <person name="Carranza S."/>
            <person name="Cuomo C.A."/>
            <person name="Martel A."/>
        </authorList>
    </citation>
    <scope>NUCLEOTIDE SEQUENCE [LARGE SCALE GENOMIC DNA]</scope>
    <source>
        <strain evidence="3 4">AMFP18/2</strain>
    </source>
</reference>
<comment type="caution">
    <text evidence="3">The sequence shown here is derived from an EMBL/GenBank/DDBJ whole genome shotgun (WGS) entry which is preliminary data.</text>
</comment>
<accession>A0ABQ8ET42</accession>
<proteinExistence type="predicted"/>
<name>A0ABQ8ET42_9FUNG</name>
<keyword evidence="4" id="KW-1185">Reference proteome</keyword>
<feature type="signal peptide" evidence="2">
    <location>
        <begin position="1"/>
        <end position="18"/>
    </location>
</feature>
<organism evidence="3 4">
    <name type="scientific">Batrachochytrium salamandrivorans</name>
    <dbReference type="NCBI Taxonomy" id="1357716"/>
    <lineage>
        <taxon>Eukaryota</taxon>
        <taxon>Fungi</taxon>
        <taxon>Fungi incertae sedis</taxon>
        <taxon>Chytridiomycota</taxon>
        <taxon>Chytridiomycota incertae sedis</taxon>
        <taxon>Chytridiomycetes</taxon>
        <taxon>Rhizophydiales</taxon>
        <taxon>Rhizophydiales incertae sedis</taxon>
        <taxon>Batrachochytrium</taxon>
    </lineage>
</organism>
<feature type="region of interest" description="Disordered" evidence="1">
    <location>
        <begin position="63"/>
        <end position="85"/>
    </location>
</feature>
<evidence type="ECO:0000313" key="3">
    <source>
        <dbReference type="EMBL" id="KAH6586003.1"/>
    </source>
</evidence>
<feature type="chain" id="PRO_5047009267" evidence="2">
    <location>
        <begin position="19"/>
        <end position="290"/>
    </location>
</feature>
<protein>
    <submittedName>
        <fullName evidence="3">Uncharacterized protein</fullName>
    </submittedName>
</protein>